<dbReference type="Proteomes" id="UP001239445">
    <property type="component" value="Unassembled WGS sequence"/>
</dbReference>
<dbReference type="GO" id="GO:0016787">
    <property type="term" value="F:hydrolase activity"/>
    <property type="evidence" value="ECO:0007669"/>
    <property type="project" value="UniProtKB-KW"/>
</dbReference>
<organism evidence="3 4">
    <name type="scientific">Echria macrotheca</name>
    <dbReference type="NCBI Taxonomy" id="438768"/>
    <lineage>
        <taxon>Eukaryota</taxon>
        <taxon>Fungi</taxon>
        <taxon>Dikarya</taxon>
        <taxon>Ascomycota</taxon>
        <taxon>Pezizomycotina</taxon>
        <taxon>Sordariomycetes</taxon>
        <taxon>Sordariomycetidae</taxon>
        <taxon>Sordariales</taxon>
        <taxon>Schizotheciaceae</taxon>
        <taxon>Echria</taxon>
    </lineage>
</organism>
<gene>
    <name evidence="3" type="ORF">QBC47DRAFT_387460</name>
</gene>
<dbReference type="InterPro" id="IPR000073">
    <property type="entry name" value="AB_hydrolase_1"/>
</dbReference>
<feature type="domain" description="AB hydrolase-1" evidence="2">
    <location>
        <begin position="123"/>
        <end position="230"/>
    </location>
</feature>
<dbReference type="SUPFAM" id="SSF53474">
    <property type="entry name" value="alpha/beta-Hydrolases"/>
    <property type="match status" value="1"/>
</dbReference>
<keyword evidence="3" id="KW-0378">Hydrolase</keyword>
<dbReference type="PANTHER" id="PTHR12277:SF81">
    <property type="entry name" value="PROTEIN ABHD13"/>
    <property type="match status" value="1"/>
</dbReference>
<evidence type="ECO:0000259" key="2">
    <source>
        <dbReference type="Pfam" id="PF00561"/>
    </source>
</evidence>
<keyword evidence="4" id="KW-1185">Reference proteome</keyword>
<keyword evidence="1" id="KW-1133">Transmembrane helix</keyword>
<feature type="transmembrane region" description="Helical" evidence="1">
    <location>
        <begin position="6"/>
        <end position="33"/>
    </location>
</feature>
<accession>A0AAJ0F729</accession>
<keyword evidence="1" id="KW-0812">Transmembrane</keyword>
<name>A0AAJ0F729_9PEZI</name>
<evidence type="ECO:0000256" key="1">
    <source>
        <dbReference type="SAM" id="Phobius"/>
    </source>
</evidence>
<dbReference type="PANTHER" id="PTHR12277">
    <property type="entry name" value="ALPHA/BETA HYDROLASE DOMAIN-CONTAINING PROTEIN"/>
    <property type="match status" value="1"/>
</dbReference>
<dbReference type="Gene3D" id="3.40.50.1820">
    <property type="entry name" value="alpha/beta hydrolase"/>
    <property type="match status" value="1"/>
</dbReference>
<comment type="caution">
    <text evidence="3">The sequence shown here is derived from an EMBL/GenBank/DDBJ whole genome shotgun (WGS) entry which is preliminary data.</text>
</comment>
<dbReference type="AlphaFoldDB" id="A0AAJ0F729"/>
<dbReference type="EMBL" id="MU839838">
    <property type="protein sequence ID" value="KAK1752968.1"/>
    <property type="molecule type" value="Genomic_DNA"/>
</dbReference>
<evidence type="ECO:0000313" key="4">
    <source>
        <dbReference type="Proteomes" id="UP001239445"/>
    </source>
</evidence>
<evidence type="ECO:0000313" key="3">
    <source>
        <dbReference type="EMBL" id="KAK1752968.1"/>
    </source>
</evidence>
<reference evidence="3" key="1">
    <citation type="submission" date="2023-06" db="EMBL/GenBank/DDBJ databases">
        <title>Genome-scale phylogeny and comparative genomics of the fungal order Sordariales.</title>
        <authorList>
            <consortium name="Lawrence Berkeley National Laboratory"/>
            <person name="Hensen N."/>
            <person name="Bonometti L."/>
            <person name="Westerberg I."/>
            <person name="Brannstrom I.O."/>
            <person name="Guillou S."/>
            <person name="Cros-Aarteil S."/>
            <person name="Calhoun S."/>
            <person name="Haridas S."/>
            <person name="Kuo A."/>
            <person name="Mondo S."/>
            <person name="Pangilinan J."/>
            <person name="Riley R."/>
            <person name="Labutti K."/>
            <person name="Andreopoulos B."/>
            <person name="Lipzen A."/>
            <person name="Chen C."/>
            <person name="Yanf M."/>
            <person name="Daum C."/>
            <person name="Ng V."/>
            <person name="Clum A."/>
            <person name="Steindorff A."/>
            <person name="Ohm R."/>
            <person name="Martin F."/>
            <person name="Silar P."/>
            <person name="Natvig D."/>
            <person name="Lalanne C."/>
            <person name="Gautier V."/>
            <person name="Ament-Velasquez S.L."/>
            <person name="Kruys A."/>
            <person name="Hutchinson M.I."/>
            <person name="Powell A.J."/>
            <person name="Barry K."/>
            <person name="Miller A.N."/>
            <person name="Grigoriev I.V."/>
            <person name="Debuchy R."/>
            <person name="Gladieux P."/>
            <person name="Thoren M.H."/>
            <person name="Johannesson H."/>
        </authorList>
    </citation>
    <scope>NUCLEOTIDE SEQUENCE</scope>
    <source>
        <strain evidence="3">PSN4</strain>
    </source>
</reference>
<dbReference type="InterPro" id="IPR029058">
    <property type="entry name" value="AB_hydrolase_fold"/>
</dbReference>
<keyword evidence="1" id="KW-0472">Membrane</keyword>
<dbReference type="Pfam" id="PF00561">
    <property type="entry name" value="Abhydrolase_1"/>
    <property type="match status" value="1"/>
</dbReference>
<protein>
    <submittedName>
        <fullName evidence="3">Alpha/Beta hydrolase protein</fullName>
    </submittedName>
</protein>
<sequence length="392" mass="43643">MAQSSGYIAIGVVIGIPVVLYLTFLILGSTAFFQRHFLYAHKFNTLLWHNINKPEYWGFAKCQVTPFSLKTCDSETLYAWHILPLKVYVEHEETLAAQETGFCRDITKTENFRLLREDPESRLIVYFHGNAGHIAQAIRPASYHALTYTSRYHVLAIDYRGFGHSTGSPTEKGLIVDAATAVNWAMNVAGVPASRIVLLGQSLGTAVATGVTEYFAKEGVDFAGVVLVAGFSSLPTMLSRYSIAGYVPILAPFRVSPWLLKKFMGFIVDKWASADRWEKITKMVKARRGRLRLHLVHAKNDWDIPYHEDDRLFAAAVRGTMEEAEDGESLAVKKAARTVHRDRDSSVSTWTDGGVEIRQELFPYGGHNDLMFYAPVLIAVMRSFGIGSGGAV</sequence>
<proteinExistence type="predicted"/>